<proteinExistence type="predicted"/>
<dbReference type="PANTHER" id="PTHR21180">
    <property type="entry name" value="ENDONUCLEASE/EXONUCLEASE/PHOSPHATASE FAMILY DOMAIN-CONTAINING PROTEIN 1"/>
    <property type="match status" value="1"/>
</dbReference>
<dbReference type="SUPFAM" id="SSF47781">
    <property type="entry name" value="RuvA domain 2-like"/>
    <property type="match status" value="2"/>
</dbReference>
<dbReference type="Gene3D" id="1.10.150.280">
    <property type="entry name" value="AF1531-like domain"/>
    <property type="match status" value="2"/>
</dbReference>
<dbReference type="PANTHER" id="PTHR21180:SF32">
    <property type="entry name" value="ENDONUCLEASE_EXONUCLEASE_PHOSPHATASE FAMILY DOMAIN-CONTAINING PROTEIN 1"/>
    <property type="match status" value="1"/>
</dbReference>
<accession>A0A1M5KBJ8</accession>
<gene>
    <name evidence="2" type="ORF">SAMN05444372_106181</name>
</gene>
<name>A0A1M5KBJ8_9FLAO</name>
<evidence type="ECO:0000313" key="2">
    <source>
        <dbReference type="EMBL" id="SHG49869.1"/>
    </source>
</evidence>
<protein>
    <submittedName>
        <fullName evidence="2">DNA uptake protein ComE</fullName>
    </submittedName>
</protein>
<dbReference type="Pfam" id="PF12836">
    <property type="entry name" value="HHH_3"/>
    <property type="match status" value="2"/>
</dbReference>
<reference evidence="3" key="1">
    <citation type="submission" date="2016-11" db="EMBL/GenBank/DDBJ databases">
        <authorList>
            <person name="Varghese N."/>
            <person name="Submissions S."/>
        </authorList>
    </citation>
    <scope>NUCLEOTIDE SEQUENCE [LARGE SCALE GENOMIC DNA]</scope>
    <source>
        <strain evidence="3">DSM 17659</strain>
    </source>
</reference>
<dbReference type="STRING" id="229205.SAMN05444372_106181"/>
<dbReference type="AlphaFoldDB" id="A0A1M5KBJ8"/>
<keyword evidence="3" id="KW-1185">Reference proteome</keyword>
<feature type="transmembrane region" description="Helical" evidence="1">
    <location>
        <begin position="20"/>
        <end position="37"/>
    </location>
</feature>
<dbReference type="OrthoDB" id="981124at2"/>
<keyword evidence="1" id="KW-0812">Transmembrane</keyword>
<keyword evidence="1" id="KW-0472">Membrane</keyword>
<dbReference type="InterPro" id="IPR051675">
    <property type="entry name" value="Endo/Exo/Phosphatase_dom_1"/>
</dbReference>
<organism evidence="2 3">
    <name type="scientific">Flavobacterium micromati</name>
    <dbReference type="NCBI Taxonomy" id="229205"/>
    <lineage>
        <taxon>Bacteria</taxon>
        <taxon>Pseudomonadati</taxon>
        <taxon>Bacteroidota</taxon>
        <taxon>Flavobacteriia</taxon>
        <taxon>Flavobacteriales</taxon>
        <taxon>Flavobacteriaceae</taxon>
        <taxon>Flavobacterium</taxon>
    </lineage>
</organism>
<dbReference type="EMBL" id="FQWF01000006">
    <property type="protein sequence ID" value="SHG49869.1"/>
    <property type="molecule type" value="Genomic_DNA"/>
</dbReference>
<evidence type="ECO:0000313" key="3">
    <source>
        <dbReference type="Proteomes" id="UP000184020"/>
    </source>
</evidence>
<dbReference type="Proteomes" id="UP000184020">
    <property type="component" value="Unassembled WGS sequence"/>
</dbReference>
<dbReference type="InterPro" id="IPR010994">
    <property type="entry name" value="RuvA_2-like"/>
</dbReference>
<dbReference type="RefSeq" id="WP_073019080.1">
    <property type="nucleotide sequence ID" value="NZ_FQWF01000006.1"/>
</dbReference>
<keyword evidence="1" id="KW-1133">Transmembrane helix</keyword>
<sequence>MSFKSIQSYFRFSKEQRKGIFLLFLIILTLQCVYFFSDFSSSPNNDPEKQKWIALQVEIDSMKSINKNKATKSYAFNPNFITDYKGYKLGMSVAEIDRLLEFRKTNKYLNSAEEFQMITKVSDSLLKTMQPFFKFPEWVKNKKQIKKFENFNDKAFAKKEKIIILDINSATKEDLIKVYGIGDAISMRILKQKEILGGFISMEQMQDIWGLSPEVIESLHRQFKVITVPNIKKIDINNASLKELSQFYYFRYALAKEIITQRSMNGDFKNIEDLTKIKGFPVDKAKIITLYLVFI</sequence>
<evidence type="ECO:0000256" key="1">
    <source>
        <dbReference type="SAM" id="Phobius"/>
    </source>
</evidence>